<evidence type="ECO:0000313" key="3">
    <source>
        <dbReference type="Proteomes" id="UP000734218"/>
    </source>
</evidence>
<proteinExistence type="predicted"/>
<feature type="transmembrane region" description="Helical" evidence="1">
    <location>
        <begin position="137"/>
        <end position="158"/>
    </location>
</feature>
<reference evidence="2 3" key="1">
    <citation type="submission" date="2020-03" db="EMBL/GenBank/DDBJ databases">
        <title>Genomic Encyclopedia of Type Strains, Phase IV (KMG-IV): sequencing the most valuable type-strain genomes for metagenomic binning, comparative biology and taxonomic classification.</title>
        <authorList>
            <person name="Goeker M."/>
        </authorList>
    </citation>
    <scope>NUCLEOTIDE SEQUENCE [LARGE SCALE GENOMIC DNA]</scope>
    <source>
        <strain evidence="2 3">DSM 27651</strain>
    </source>
</reference>
<dbReference type="Proteomes" id="UP000734218">
    <property type="component" value="Unassembled WGS sequence"/>
</dbReference>
<organism evidence="2 3">
    <name type="scientific">Sphingomonas jejuensis</name>
    <dbReference type="NCBI Taxonomy" id="904715"/>
    <lineage>
        <taxon>Bacteria</taxon>
        <taxon>Pseudomonadati</taxon>
        <taxon>Pseudomonadota</taxon>
        <taxon>Alphaproteobacteria</taxon>
        <taxon>Sphingomonadales</taxon>
        <taxon>Sphingomonadaceae</taxon>
        <taxon>Sphingomonas</taxon>
    </lineage>
</organism>
<keyword evidence="1" id="KW-0812">Transmembrane</keyword>
<keyword evidence="1" id="KW-1133">Transmembrane helix</keyword>
<evidence type="ECO:0000313" key="2">
    <source>
        <dbReference type="EMBL" id="NJC34284.1"/>
    </source>
</evidence>
<gene>
    <name evidence="2" type="ORF">GGR88_001758</name>
</gene>
<keyword evidence="3" id="KW-1185">Reference proteome</keyword>
<evidence type="ECO:0000256" key="1">
    <source>
        <dbReference type="SAM" id="Phobius"/>
    </source>
</evidence>
<feature type="transmembrane region" description="Helical" evidence="1">
    <location>
        <begin position="111"/>
        <end position="131"/>
    </location>
</feature>
<dbReference type="EMBL" id="JAATJE010000001">
    <property type="protein sequence ID" value="NJC34284.1"/>
    <property type="molecule type" value="Genomic_DNA"/>
</dbReference>
<feature type="transmembrane region" description="Helical" evidence="1">
    <location>
        <begin position="38"/>
        <end position="57"/>
    </location>
</feature>
<feature type="transmembrane region" description="Helical" evidence="1">
    <location>
        <begin position="69"/>
        <end position="87"/>
    </location>
</feature>
<sequence length="194" mass="21255">MSPFEFLISFYGILLGLSIAELASGFSRVWDKRAVHGIGWLAPLLGTIMLADLVSFWTNTWLLKDVIEVGYFTALGAAAITLLYYFAATQVFPREGADAVPDAHAMAHRKVVVSAMIASNVLLMVALKIILDLSTPRLLAVFLTYVPLLAALICVGWLRTRRSVRVAMLVCLPLTIIYKPFADGVWSALIERAG</sequence>
<feature type="transmembrane region" description="Helical" evidence="1">
    <location>
        <begin position="6"/>
        <end position="26"/>
    </location>
</feature>
<dbReference type="RefSeq" id="WP_167954145.1">
    <property type="nucleotide sequence ID" value="NZ_JAATJE010000001.1"/>
</dbReference>
<name>A0ABX0XNC3_9SPHN</name>
<accession>A0ABX0XNC3</accession>
<comment type="caution">
    <text evidence="2">The sequence shown here is derived from an EMBL/GenBank/DDBJ whole genome shotgun (WGS) entry which is preliminary data.</text>
</comment>
<protein>
    <submittedName>
        <fullName evidence="2">Uncharacterized protein</fullName>
    </submittedName>
</protein>
<keyword evidence="1" id="KW-0472">Membrane</keyword>